<dbReference type="FunFam" id="3.10.129.10:FF:000001">
    <property type="entry name" value="3-hydroxyacyl-[acyl-carrier-protein] dehydratase FabZ"/>
    <property type="match status" value="1"/>
</dbReference>
<dbReference type="InterPro" id="IPR029069">
    <property type="entry name" value="HotDog_dom_sf"/>
</dbReference>
<reference evidence="10 11" key="1">
    <citation type="submission" date="2017-01" db="EMBL/GenBank/DDBJ databases">
        <title>Novel large sulfur bacteria in the metagenomes of groundwater-fed chemosynthetic microbial mats in the Lake Huron basin.</title>
        <authorList>
            <person name="Sharrar A.M."/>
            <person name="Flood B.E."/>
            <person name="Bailey J.V."/>
            <person name="Jones D.S."/>
            <person name="Biddanda B."/>
            <person name="Ruberg S.A."/>
            <person name="Marcus D.N."/>
            <person name="Dick G.J."/>
        </authorList>
    </citation>
    <scope>NUCLEOTIDE SEQUENCE [LARGE SCALE GENOMIC DNA]</scope>
    <source>
        <strain evidence="10">A8</strain>
    </source>
</reference>
<evidence type="ECO:0000256" key="3">
    <source>
        <dbReference type="ARBA" id="ARBA00022490"/>
    </source>
</evidence>
<proteinExistence type="inferred from homology"/>
<dbReference type="SUPFAM" id="SSF54637">
    <property type="entry name" value="Thioesterase/thiol ester dehydrase-isomerase"/>
    <property type="match status" value="1"/>
</dbReference>
<comment type="function">
    <text evidence="8 9">Involved in unsaturated fatty acids biosynthesis. Catalyzes the dehydration of short chain beta-hydroxyacyl-ACPs and long chain saturated and unsaturated beta-hydroxyacyl-ACPs.</text>
</comment>
<evidence type="ECO:0000313" key="11">
    <source>
        <dbReference type="Proteomes" id="UP000192491"/>
    </source>
</evidence>
<dbReference type="NCBIfam" id="TIGR01750">
    <property type="entry name" value="fabZ"/>
    <property type="match status" value="1"/>
</dbReference>
<feature type="active site" evidence="9">
    <location>
        <position position="50"/>
    </location>
</feature>
<comment type="subcellular location">
    <subcellularLocation>
        <location evidence="1 9">Cytoplasm</location>
    </subcellularLocation>
</comment>
<dbReference type="HAMAP" id="MF_00406">
    <property type="entry name" value="FabZ"/>
    <property type="match status" value="1"/>
</dbReference>
<keyword evidence="5 9" id="KW-0441">Lipid A biosynthesis</keyword>
<dbReference type="GO" id="GO:0006633">
    <property type="term" value="P:fatty acid biosynthetic process"/>
    <property type="evidence" value="ECO:0007669"/>
    <property type="project" value="UniProtKB-UniRule"/>
</dbReference>
<keyword evidence="4 9" id="KW-0444">Lipid biosynthesis</keyword>
<dbReference type="GO" id="GO:0005737">
    <property type="term" value="C:cytoplasm"/>
    <property type="evidence" value="ECO:0007669"/>
    <property type="project" value="UniProtKB-SubCell"/>
</dbReference>
<keyword evidence="7 9" id="KW-0456">Lyase</keyword>
<dbReference type="GO" id="GO:0009245">
    <property type="term" value="P:lipid A biosynthetic process"/>
    <property type="evidence" value="ECO:0007669"/>
    <property type="project" value="UniProtKB-UniRule"/>
</dbReference>
<dbReference type="Gene3D" id="3.10.129.10">
    <property type="entry name" value="Hotdog Thioesterase"/>
    <property type="match status" value="1"/>
</dbReference>
<evidence type="ECO:0000256" key="1">
    <source>
        <dbReference type="ARBA" id="ARBA00004496"/>
    </source>
</evidence>
<dbReference type="Proteomes" id="UP000192491">
    <property type="component" value="Unassembled WGS sequence"/>
</dbReference>
<protein>
    <recommendedName>
        <fullName evidence="9">3-hydroxyacyl-[acyl-carrier-protein] dehydratase FabZ</fullName>
        <ecNumber evidence="9">4.2.1.59</ecNumber>
    </recommendedName>
    <alternativeName>
        <fullName evidence="9">(3R)-hydroxymyristoyl-[acyl-carrier-protein] dehydratase</fullName>
        <shortName evidence="9">(3R)-hydroxymyristoyl-ACP dehydrase</shortName>
    </alternativeName>
    <alternativeName>
        <fullName evidence="9">Beta-hydroxyacyl-ACP dehydratase</fullName>
    </alternativeName>
</protein>
<sequence length="150" mass="16664">MGAMNVEQIRNYLPHRYPFLLVDRVLEYEVGKSLTAIKNVTVNEPWVNGHFPHQPIMPGVLIIEALAQATGLLGFRTMGEEPQTDTLYLLVAVDKARFKQAVVPGDQLVMKVELVKRKGIMWVFTAEARVDGKLAVSAELMCAAKKETAA</sequence>
<keyword evidence="6 9" id="KW-0443">Lipid metabolism</keyword>
<evidence type="ECO:0000256" key="8">
    <source>
        <dbReference type="ARBA" id="ARBA00025049"/>
    </source>
</evidence>
<accession>A0A1Y1QUV6</accession>
<dbReference type="NCBIfam" id="NF000582">
    <property type="entry name" value="PRK00006.1"/>
    <property type="match status" value="1"/>
</dbReference>
<dbReference type="InterPro" id="IPR013114">
    <property type="entry name" value="FabA_FabZ"/>
</dbReference>
<dbReference type="InterPro" id="IPR010084">
    <property type="entry name" value="FabZ"/>
</dbReference>
<dbReference type="Pfam" id="PF07977">
    <property type="entry name" value="FabA"/>
    <property type="match status" value="1"/>
</dbReference>
<comment type="catalytic activity">
    <reaction evidence="9">
        <text>a (3R)-hydroxyacyl-[ACP] = a (2E)-enoyl-[ACP] + H2O</text>
        <dbReference type="Rhea" id="RHEA:13097"/>
        <dbReference type="Rhea" id="RHEA-COMP:9925"/>
        <dbReference type="Rhea" id="RHEA-COMP:9945"/>
        <dbReference type="ChEBI" id="CHEBI:15377"/>
        <dbReference type="ChEBI" id="CHEBI:78784"/>
        <dbReference type="ChEBI" id="CHEBI:78827"/>
        <dbReference type="EC" id="4.2.1.59"/>
    </reaction>
</comment>
<evidence type="ECO:0000256" key="6">
    <source>
        <dbReference type="ARBA" id="ARBA00023098"/>
    </source>
</evidence>
<gene>
    <name evidence="9" type="primary">fabZ</name>
    <name evidence="10" type="ORF">BWK73_11125</name>
</gene>
<dbReference type="AlphaFoldDB" id="A0A1Y1QUV6"/>
<dbReference type="EC" id="4.2.1.59" evidence="9"/>
<dbReference type="CDD" id="cd01288">
    <property type="entry name" value="FabZ"/>
    <property type="match status" value="1"/>
</dbReference>
<evidence type="ECO:0000256" key="4">
    <source>
        <dbReference type="ARBA" id="ARBA00022516"/>
    </source>
</evidence>
<dbReference type="EMBL" id="MTEJ01000039">
    <property type="protein sequence ID" value="OQX13861.1"/>
    <property type="molecule type" value="Genomic_DNA"/>
</dbReference>
<dbReference type="GO" id="GO:0019171">
    <property type="term" value="F:(3R)-hydroxyacyl-[acyl-carrier-protein] dehydratase activity"/>
    <property type="evidence" value="ECO:0007669"/>
    <property type="project" value="UniProtKB-EC"/>
</dbReference>
<comment type="caution">
    <text evidence="10">The sequence shown here is derived from an EMBL/GenBank/DDBJ whole genome shotgun (WGS) entry which is preliminary data.</text>
</comment>
<organism evidence="10 11">
    <name type="scientific">Thiothrix lacustris</name>
    <dbReference type="NCBI Taxonomy" id="525917"/>
    <lineage>
        <taxon>Bacteria</taxon>
        <taxon>Pseudomonadati</taxon>
        <taxon>Pseudomonadota</taxon>
        <taxon>Gammaproteobacteria</taxon>
        <taxon>Thiotrichales</taxon>
        <taxon>Thiotrichaceae</taxon>
        <taxon>Thiothrix</taxon>
    </lineage>
</organism>
<evidence type="ECO:0000313" key="10">
    <source>
        <dbReference type="EMBL" id="OQX13861.1"/>
    </source>
</evidence>
<comment type="similarity">
    <text evidence="2 9">Belongs to the thioester dehydratase family. FabZ subfamily.</text>
</comment>
<evidence type="ECO:0000256" key="2">
    <source>
        <dbReference type="ARBA" id="ARBA00009174"/>
    </source>
</evidence>
<dbReference type="PANTHER" id="PTHR30272">
    <property type="entry name" value="3-HYDROXYACYL-[ACYL-CARRIER-PROTEIN] DEHYDRATASE"/>
    <property type="match status" value="1"/>
</dbReference>
<keyword evidence="3 9" id="KW-0963">Cytoplasm</keyword>
<evidence type="ECO:0000256" key="5">
    <source>
        <dbReference type="ARBA" id="ARBA00022556"/>
    </source>
</evidence>
<dbReference type="PANTHER" id="PTHR30272:SF1">
    <property type="entry name" value="3-HYDROXYACYL-[ACYL-CARRIER-PROTEIN] DEHYDRATASE"/>
    <property type="match status" value="1"/>
</dbReference>
<evidence type="ECO:0000256" key="9">
    <source>
        <dbReference type="HAMAP-Rule" id="MF_00406"/>
    </source>
</evidence>
<name>A0A1Y1QUV6_9GAMM</name>
<evidence type="ECO:0000256" key="7">
    <source>
        <dbReference type="ARBA" id="ARBA00023239"/>
    </source>
</evidence>
<dbReference type="GO" id="GO:0016020">
    <property type="term" value="C:membrane"/>
    <property type="evidence" value="ECO:0007669"/>
    <property type="project" value="GOC"/>
</dbReference>